<proteinExistence type="predicted"/>
<comment type="caution">
    <text evidence="1">The sequence shown here is derived from an EMBL/GenBank/DDBJ whole genome shotgun (WGS) entry which is preliminary data.</text>
</comment>
<name>A0A7X5QPX3_9GAMM</name>
<keyword evidence="2" id="KW-1185">Reference proteome</keyword>
<dbReference type="Proteomes" id="UP000547931">
    <property type="component" value="Unassembled WGS sequence"/>
</dbReference>
<dbReference type="EMBL" id="PUJV01000034">
    <property type="protein sequence ID" value="NHB98408.1"/>
    <property type="molecule type" value="Genomic_DNA"/>
</dbReference>
<reference evidence="1 2" key="1">
    <citation type="submission" date="2018-02" db="EMBL/GenBank/DDBJ databases">
        <authorList>
            <person name="Machado R.A."/>
        </authorList>
    </citation>
    <scope>NUCLEOTIDE SEQUENCE [LARGE SCALE GENOMIC DNA]</scope>
    <source>
        <strain evidence="1 2">DSM 23271</strain>
    </source>
</reference>
<evidence type="ECO:0000313" key="2">
    <source>
        <dbReference type="Proteomes" id="UP000547931"/>
    </source>
</evidence>
<organism evidence="1 2">
    <name type="scientific">Photorhabdus stackebrandtii</name>
    <dbReference type="NCBI Taxonomy" id="1123042"/>
    <lineage>
        <taxon>Bacteria</taxon>
        <taxon>Pseudomonadati</taxon>
        <taxon>Pseudomonadota</taxon>
        <taxon>Gammaproteobacteria</taxon>
        <taxon>Enterobacterales</taxon>
        <taxon>Morganellaceae</taxon>
        <taxon>Photorhabdus</taxon>
    </lineage>
</organism>
<evidence type="ECO:0000313" key="1">
    <source>
        <dbReference type="EMBL" id="NHB98408.1"/>
    </source>
</evidence>
<accession>A0A7X5QPX3</accession>
<protein>
    <submittedName>
        <fullName evidence="1">Uncharacterized protein</fullName>
    </submittedName>
</protein>
<dbReference type="AlphaFoldDB" id="A0A7X5QPX3"/>
<gene>
    <name evidence="1" type="ORF">C5470_19445</name>
</gene>
<sequence length="78" mass="9114">MLSVGIIIIITMHDIEYSIINIFMRFNIKIRTEQLIVVRNEIAIADMRRLCILSISTAKKYSKVISEQALTLCFYENF</sequence>